<name>A0ACC0GGX5_9ERIC</name>
<gene>
    <name evidence="1" type="ORF">LOK49_LG09G00808</name>
</gene>
<organism evidence="1 2">
    <name type="scientific">Camellia lanceoleosa</name>
    <dbReference type="NCBI Taxonomy" id="1840588"/>
    <lineage>
        <taxon>Eukaryota</taxon>
        <taxon>Viridiplantae</taxon>
        <taxon>Streptophyta</taxon>
        <taxon>Embryophyta</taxon>
        <taxon>Tracheophyta</taxon>
        <taxon>Spermatophyta</taxon>
        <taxon>Magnoliopsida</taxon>
        <taxon>eudicotyledons</taxon>
        <taxon>Gunneridae</taxon>
        <taxon>Pentapetalae</taxon>
        <taxon>asterids</taxon>
        <taxon>Ericales</taxon>
        <taxon>Theaceae</taxon>
        <taxon>Camellia</taxon>
    </lineage>
</organism>
<evidence type="ECO:0000313" key="2">
    <source>
        <dbReference type="Proteomes" id="UP001060215"/>
    </source>
</evidence>
<reference evidence="1 2" key="1">
    <citation type="journal article" date="2022" name="Plant J.">
        <title>Chromosome-level genome of Camellia lanceoleosa provides a valuable resource for understanding genome evolution and self-incompatibility.</title>
        <authorList>
            <person name="Gong W."/>
            <person name="Xiao S."/>
            <person name="Wang L."/>
            <person name="Liao Z."/>
            <person name="Chang Y."/>
            <person name="Mo W."/>
            <person name="Hu G."/>
            <person name="Li W."/>
            <person name="Zhao G."/>
            <person name="Zhu H."/>
            <person name="Hu X."/>
            <person name="Ji K."/>
            <person name="Xiang X."/>
            <person name="Song Q."/>
            <person name="Yuan D."/>
            <person name="Jin S."/>
            <person name="Zhang L."/>
        </authorList>
    </citation>
    <scope>NUCLEOTIDE SEQUENCE [LARGE SCALE GENOMIC DNA]</scope>
    <source>
        <strain evidence="1">SQ_2022a</strain>
    </source>
</reference>
<comment type="caution">
    <text evidence="1">The sequence shown here is derived from an EMBL/GenBank/DDBJ whole genome shotgun (WGS) entry which is preliminary data.</text>
</comment>
<evidence type="ECO:0000313" key="1">
    <source>
        <dbReference type="EMBL" id="KAI8000295.1"/>
    </source>
</evidence>
<protein>
    <submittedName>
        <fullName evidence="1">LOB domain-containing protein 2</fullName>
    </submittedName>
</protein>
<keyword evidence="2" id="KW-1185">Reference proteome</keyword>
<dbReference type="Proteomes" id="UP001060215">
    <property type="component" value="Chromosome 8"/>
</dbReference>
<proteinExistence type="predicted"/>
<accession>A0ACC0GGX5</accession>
<dbReference type="EMBL" id="CM045765">
    <property type="protein sequence ID" value="KAI8000295.1"/>
    <property type="molecule type" value="Genomic_DNA"/>
</dbReference>
<sequence>MLMTGNNNEEEERRNRPACASCKHQRKRCHEGCLMAPHFPSSKTEEFEAVHAVFGVSNVTKIIKTLDFAGQKQAVKSFIWEALWWKRDPAHGPLGHVKLEETPNFLNEQRNYQNTMQSLLPHPPPSSSLIPCLPWIGDYGINAMNFIHNNGQLASKSSAVTVNPSYVQQQIGGVNNPSFMQAQERQSNGIGGLIQACDQVLLQGQEGRHSEAIAQGQDRVIQERAVMRSGHGTVGPIFGHGGELMRLVSQGREGSVQNNRSNVLPRGGRVRVRGDDNLADHNQQYMSNTTHKNNLVCYFNVLLMCSVAASFVLVKDRKTGLGKSEECEIEICVCFKPASGIDPDFDDGCIGEEVILGRDSKVVEKSGDTSKRRGND</sequence>